<proteinExistence type="predicted"/>
<keyword evidence="2" id="KW-1185">Reference proteome</keyword>
<evidence type="ECO:0000313" key="2">
    <source>
        <dbReference type="Proteomes" id="UP000007755"/>
    </source>
</evidence>
<gene>
    <name evidence="1" type="ORF">G5I_14421</name>
</gene>
<dbReference type="AlphaFoldDB" id="F4X7N7"/>
<dbReference type="Proteomes" id="UP000007755">
    <property type="component" value="Unassembled WGS sequence"/>
</dbReference>
<name>F4X7N7_ACREC</name>
<evidence type="ECO:0000313" key="1">
    <source>
        <dbReference type="EMBL" id="EGI57566.1"/>
    </source>
</evidence>
<organism evidence="2">
    <name type="scientific">Acromyrmex echinatior</name>
    <name type="common">Panamanian leafcutter ant</name>
    <name type="synonym">Acromyrmex octospinosus echinatior</name>
    <dbReference type="NCBI Taxonomy" id="103372"/>
    <lineage>
        <taxon>Eukaryota</taxon>
        <taxon>Metazoa</taxon>
        <taxon>Ecdysozoa</taxon>
        <taxon>Arthropoda</taxon>
        <taxon>Hexapoda</taxon>
        <taxon>Insecta</taxon>
        <taxon>Pterygota</taxon>
        <taxon>Neoptera</taxon>
        <taxon>Endopterygota</taxon>
        <taxon>Hymenoptera</taxon>
        <taxon>Apocrita</taxon>
        <taxon>Aculeata</taxon>
        <taxon>Formicoidea</taxon>
        <taxon>Formicidae</taxon>
        <taxon>Myrmicinae</taxon>
        <taxon>Acromyrmex</taxon>
    </lineage>
</organism>
<reference evidence="1" key="1">
    <citation type="submission" date="2011-02" db="EMBL/GenBank/DDBJ databases">
        <title>The genome of the leaf-cutting ant Acromyrmex echinatior suggests key adaptations to social evolution and fungus farming.</title>
        <authorList>
            <person name="Nygaard S."/>
            <person name="Zhang G."/>
        </authorList>
    </citation>
    <scope>NUCLEOTIDE SEQUENCE</scope>
</reference>
<accession>F4X7N7</accession>
<dbReference type="EMBL" id="GL888862">
    <property type="protein sequence ID" value="EGI57566.1"/>
    <property type="molecule type" value="Genomic_DNA"/>
</dbReference>
<sequence length="160" mass="17211">MLWTLGGGGCSVGVTPSCRRIKRDRNRPRLEGSGLPCEAFVKDNLIDRILGRSLSSFRGPLFSGGENALGPSGPKDGKKRCESPIGLTCLSSKKNPWKSKISEESERARPVSPILLSGNPAILTGIAKVISTIGELRDRLDRLGDFTLSEEIPPPTLQLS</sequence>
<dbReference type="InParanoid" id="F4X7N7"/>
<protein>
    <submittedName>
        <fullName evidence="1">Uncharacterized protein</fullName>
    </submittedName>
</protein>